<evidence type="ECO:0000313" key="1">
    <source>
        <dbReference type="EMBL" id="GME94152.1"/>
    </source>
</evidence>
<dbReference type="Proteomes" id="UP001165064">
    <property type="component" value="Unassembled WGS sequence"/>
</dbReference>
<evidence type="ECO:0000313" key="2">
    <source>
        <dbReference type="Proteomes" id="UP001165064"/>
    </source>
</evidence>
<accession>A0ACB5TSV3</accession>
<sequence>MSDTPQDSETLSSADQTPARETAISQLPYKFETDAGYAIQLSLNQKLPLLMLIRDESDESTSWIIDHFDNHEHLSQFVKNLLLTSFINLDILKDSTNFQLFLQIFPQFINFTAPYVVIIHSGKVVDILPTTVTPLEFDERLKKAHSSLKNIEGVAISSQQQAATSANPVVNSLSVPQQSPLAQPQSQPVQSQPEQGTNYK</sequence>
<reference evidence="1" key="1">
    <citation type="submission" date="2023-04" db="EMBL/GenBank/DDBJ databases">
        <title>Ambrosiozyma monospora NBRC 10751.</title>
        <authorList>
            <person name="Ichikawa N."/>
            <person name="Sato H."/>
            <person name="Tonouchi N."/>
        </authorList>
    </citation>
    <scope>NUCLEOTIDE SEQUENCE</scope>
    <source>
        <strain evidence="1">NBRC 10751</strain>
    </source>
</reference>
<protein>
    <submittedName>
        <fullName evidence="1">Unnamed protein product</fullName>
    </submittedName>
</protein>
<organism evidence="1 2">
    <name type="scientific">Ambrosiozyma monospora</name>
    <name type="common">Yeast</name>
    <name type="synonym">Endomycopsis monosporus</name>
    <dbReference type="NCBI Taxonomy" id="43982"/>
    <lineage>
        <taxon>Eukaryota</taxon>
        <taxon>Fungi</taxon>
        <taxon>Dikarya</taxon>
        <taxon>Ascomycota</taxon>
        <taxon>Saccharomycotina</taxon>
        <taxon>Pichiomycetes</taxon>
        <taxon>Pichiales</taxon>
        <taxon>Pichiaceae</taxon>
        <taxon>Ambrosiozyma</taxon>
    </lineage>
</organism>
<dbReference type="EMBL" id="BSXS01008947">
    <property type="protein sequence ID" value="GME94152.1"/>
    <property type="molecule type" value="Genomic_DNA"/>
</dbReference>
<comment type="caution">
    <text evidence="1">The sequence shown here is derived from an EMBL/GenBank/DDBJ whole genome shotgun (WGS) entry which is preliminary data.</text>
</comment>
<gene>
    <name evidence="1" type="ORF">Amon02_000950100</name>
</gene>
<name>A0ACB5TSV3_AMBMO</name>
<proteinExistence type="predicted"/>
<keyword evidence="2" id="KW-1185">Reference proteome</keyword>